<accession>D5C118</accession>
<keyword evidence="1" id="KW-0472">Membrane</keyword>
<dbReference type="KEGG" id="nhl:Nhal_1424"/>
<dbReference type="PROSITE" id="PS00409">
    <property type="entry name" value="PROKAR_NTER_METHYL"/>
    <property type="match status" value="1"/>
</dbReference>
<proteinExistence type="predicted"/>
<keyword evidence="1" id="KW-0812">Transmembrane</keyword>
<dbReference type="AlphaFoldDB" id="D5C118"/>
<dbReference type="eggNOG" id="COG4961">
    <property type="taxonomic scope" value="Bacteria"/>
</dbReference>
<organism evidence="3 4">
    <name type="scientific">Nitrosococcus halophilus (strain Nc4)</name>
    <dbReference type="NCBI Taxonomy" id="472759"/>
    <lineage>
        <taxon>Bacteria</taxon>
        <taxon>Pseudomonadati</taxon>
        <taxon>Pseudomonadota</taxon>
        <taxon>Gammaproteobacteria</taxon>
        <taxon>Chromatiales</taxon>
        <taxon>Chromatiaceae</taxon>
        <taxon>Nitrosococcus</taxon>
    </lineage>
</organism>
<keyword evidence="4" id="KW-1185">Reference proteome</keyword>
<dbReference type="OrthoDB" id="6948598at2"/>
<keyword evidence="1" id="KW-1133">Transmembrane helix</keyword>
<evidence type="ECO:0000313" key="3">
    <source>
        <dbReference type="EMBL" id="ADE14575.1"/>
    </source>
</evidence>
<dbReference type="Proteomes" id="UP000001844">
    <property type="component" value="Chromosome"/>
</dbReference>
<evidence type="ECO:0000256" key="1">
    <source>
        <dbReference type="SAM" id="Phobius"/>
    </source>
</evidence>
<evidence type="ECO:0000259" key="2">
    <source>
        <dbReference type="Pfam" id="PF07811"/>
    </source>
</evidence>
<reference evidence="4" key="1">
    <citation type="submission" date="2010-04" db="EMBL/GenBank/DDBJ databases">
        <title>Complete genome sequence of Nitrosococcus halophilus Nc4, a salt-adapted, aerobic obligate ammonia-oxidizing sulfur purple bacterium.</title>
        <authorList>
            <consortium name="US DOE Joint Genome Institute"/>
            <person name="Campbell M.A."/>
            <person name="Malfatti S.A."/>
            <person name="Chain P.S.G."/>
            <person name="Heidelberg J.F."/>
            <person name="Ward B.B."/>
            <person name="Klotz M.G."/>
        </authorList>
    </citation>
    <scope>NUCLEOTIDE SEQUENCE [LARGE SCALE GENOMIC DNA]</scope>
    <source>
        <strain evidence="4">Nc4</strain>
    </source>
</reference>
<dbReference type="STRING" id="472759.Nhal_1424"/>
<dbReference type="Pfam" id="PF07811">
    <property type="entry name" value="TadE"/>
    <property type="match status" value="1"/>
</dbReference>
<dbReference type="EMBL" id="CP001798">
    <property type="protein sequence ID" value="ADE14575.1"/>
    <property type="molecule type" value="Genomic_DNA"/>
</dbReference>
<dbReference type="RefSeq" id="WP_013032466.1">
    <property type="nucleotide sequence ID" value="NC_013960.1"/>
</dbReference>
<name>D5C118_NITHN</name>
<feature type="transmembrane region" description="Helical" evidence="1">
    <location>
        <begin position="15"/>
        <end position="37"/>
    </location>
</feature>
<dbReference type="InterPro" id="IPR012902">
    <property type="entry name" value="N_methyl_site"/>
</dbReference>
<evidence type="ECO:0000313" key="4">
    <source>
        <dbReference type="Proteomes" id="UP000001844"/>
    </source>
</evidence>
<protein>
    <submittedName>
        <fullName evidence="3">TadE family protein</fullName>
    </submittedName>
</protein>
<gene>
    <name evidence="3" type="ordered locus">Nhal_1424</name>
</gene>
<dbReference type="HOGENOM" id="CLU_136271_1_0_6"/>
<feature type="domain" description="TadE-like" evidence="2">
    <location>
        <begin position="7"/>
        <end position="49"/>
    </location>
</feature>
<dbReference type="InterPro" id="IPR012495">
    <property type="entry name" value="TadE-like_dom"/>
</dbReference>
<sequence length="156" mass="16492">MKTSQQGLTTVEFSLIAGLVMIVLFGVIEVARAFFVWNTIAEATRRGARVATVCPVNHPAIARITIFGEPDGGDSSPILSGLSAGNVTLNYLDNGGAATATFADIAYVRVGITNYQHTLLIPFVGQTLEVPAFSTTLPVESLGYIPDLGTRECFGV</sequence>